<evidence type="ECO:0000313" key="2">
    <source>
        <dbReference type="Proteomes" id="UP000233786"/>
    </source>
</evidence>
<dbReference type="EMBL" id="PJNB01000001">
    <property type="protein sequence ID" value="PKW16200.1"/>
    <property type="molecule type" value="Genomic_DNA"/>
</dbReference>
<comment type="caution">
    <text evidence="1">The sequence shown here is derived from an EMBL/GenBank/DDBJ whole genome shotgun (WGS) entry which is preliminary data.</text>
</comment>
<evidence type="ECO:0000313" key="1">
    <source>
        <dbReference type="EMBL" id="PKW16200.1"/>
    </source>
</evidence>
<protein>
    <submittedName>
        <fullName evidence="1">Uncharacterized protein</fullName>
    </submittedName>
</protein>
<keyword evidence="2" id="KW-1185">Reference proteome</keyword>
<proteinExistence type="predicted"/>
<gene>
    <name evidence="1" type="ORF">A8926_4011</name>
</gene>
<dbReference type="Proteomes" id="UP000233786">
    <property type="component" value="Unassembled WGS sequence"/>
</dbReference>
<accession>A0A2N3XZY8</accession>
<name>A0A2N3XZY8_SACSN</name>
<reference evidence="1" key="1">
    <citation type="submission" date="2017-12" db="EMBL/GenBank/DDBJ databases">
        <title>Sequencing the genomes of 1000 Actinobacteria strains.</title>
        <authorList>
            <person name="Klenk H.-P."/>
        </authorList>
    </citation>
    <scope>NUCLEOTIDE SEQUENCE [LARGE SCALE GENOMIC DNA]</scope>
    <source>
        <strain evidence="1">DSM 44228</strain>
    </source>
</reference>
<sequence>MELLGAGGVSKDASDLLRYGFELSLERFGLADGHFVGQGVQLLCLFAMDTEFSFWVFTLDGW</sequence>
<dbReference type="AlphaFoldDB" id="A0A2N3XZY8"/>
<organism evidence="1 2">
    <name type="scientific">Saccharopolyspora spinosa</name>
    <dbReference type="NCBI Taxonomy" id="60894"/>
    <lineage>
        <taxon>Bacteria</taxon>
        <taxon>Bacillati</taxon>
        <taxon>Actinomycetota</taxon>
        <taxon>Actinomycetes</taxon>
        <taxon>Pseudonocardiales</taxon>
        <taxon>Pseudonocardiaceae</taxon>
        <taxon>Saccharopolyspora</taxon>
    </lineage>
</organism>